<evidence type="ECO:0000256" key="2">
    <source>
        <dbReference type="SAM" id="MobiDB-lite"/>
    </source>
</evidence>
<evidence type="ECO:0000256" key="1">
    <source>
        <dbReference type="SAM" id="Coils"/>
    </source>
</evidence>
<gene>
    <name evidence="3" type="ORF">XELAEV_18024745mg</name>
</gene>
<dbReference type="EMBL" id="CM004473">
    <property type="protein sequence ID" value="OCT82229.1"/>
    <property type="molecule type" value="Genomic_DNA"/>
</dbReference>
<proteinExistence type="predicted"/>
<sequence length="174" mass="20659">MNWPLTVEHTKELEGVRNEIQTVSEQLAAGNTAAELTELKKQMQVKLDKYKQENEKQKRLKYDRDVVDYERGRVYQWNSPDIKRRAHTRSLSVPRNMEGSTRMEERNETNRTDSRSFLEEPGDAGMAGYKQQKENNTSEEQTREEREQLDVDLYSFFHTLRLKVHFSTMDLQTR</sequence>
<feature type="compositionally biased region" description="Basic and acidic residues" evidence="2">
    <location>
        <begin position="101"/>
        <end position="118"/>
    </location>
</feature>
<accession>A0A974CYB5</accession>
<organism evidence="3 4">
    <name type="scientific">Xenopus laevis</name>
    <name type="common">African clawed frog</name>
    <dbReference type="NCBI Taxonomy" id="8355"/>
    <lineage>
        <taxon>Eukaryota</taxon>
        <taxon>Metazoa</taxon>
        <taxon>Chordata</taxon>
        <taxon>Craniata</taxon>
        <taxon>Vertebrata</taxon>
        <taxon>Euteleostomi</taxon>
        <taxon>Amphibia</taxon>
        <taxon>Batrachia</taxon>
        <taxon>Anura</taxon>
        <taxon>Pipoidea</taxon>
        <taxon>Pipidae</taxon>
        <taxon>Xenopodinae</taxon>
        <taxon>Xenopus</taxon>
        <taxon>Xenopus</taxon>
    </lineage>
</organism>
<evidence type="ECO:0000313" key="4">
    <source>
        <dbReference type="Proteomes" id="UP000694892"/>
    </source>
</evidence>
<keyword evidence="1" id="KW-0175">Coiled coil</keyword>
<feature type="region of interest" description="Disordered" evidence="2">
    <location>
        <begin position="86"/>
        <end position="146"/>
    </location>
</feature>
<dbReference type="AlphaFoldDB" id="A0A974CYB5"/>
<feature type="coiled-coil region" evidence="1">
    <location>
        <begin position="33"/>
        <end position="60"/>
    </location>
</feature>
<protein>
    <submittedName>
        <fullName evidence="3">Uncharacterized protein</fullName>
    </submittedName>
</protein>
<reference evidence="4" key="1">
    <citation type="journal article" date="2016" name="Nature">
        <title>Genome evolution in the allotetraploid frog Xenopus laevis.</title>
        <authorList>
            <person name="Session A.M."/>
            <person name="Uno Y."/>
            <person name="Kwon T."/>
            <person name="Chapman J.A."/>
            <person name="Toyoda A."/>
            <person name="Takahashi S."/>
            <person name="Fukui A."/>
            <person name="Hikosaka A."/>
            <person name="Suzuki A."/>
            <person name="Kondo M."/>
            <person name="van Heeringen S.J."/>
            <person name="Quigley I."/>
            <person name="Heinz S."/>
            <person name="Ogino H."/>
            <person name="Ochi H."/>
            <person name="Hellsten U."/>
            <person name="Lyons J.B."/>
            <person name="Simakov O."/>
            <person name="Putnam N."/>
            <person name="Stites J."/>
            <person name="Kuroki Y."/>
            <person name="Tanaka T."/>
            <person name="Michiue T."/>
            <person name="Watanabe M."/>
            <person name="Bogdanovic O."/>
            <person name="Lister R."/>
            <person name="Georgiou G."/>
            <person name="Paranjpe S.S."/>
            <person name="van Kruijsbergen I."/>
            <person name="Shu S."/>
            <person name="Carlson J."/>
            <person name="Kinoshita T."/>
            <person name="Ohta Y."/>
            <person name="Mawaribuchi S."/>
            <person name="Jenkins J."/>
            <person name="Grimwood J."/>
            <person name="Schmutz J."/>
            <person name="Mitros T."/>
            <person name="Mozaffari S.V."/>
            <person name="Suzuki Y."/>
            <person name="Haramoto Y."/>
            <person name="Yamamoto T.S."/>
            <person name="Takagi C."/>
            <person name="Heald R."/>
            <person name="Miller K."/>
            <person name="Haudenschild C."/>
            <person name="Kitzman J."/>
            <person name="Nakayama T."/>
            <person name="Izutsu Y."/>
            <person name="Robert J."/>
            <person name="Fortriede J."/>
            <person name="Burns K."/>
            <person name="Lotay V."/>
            <person name="Karimi K."/>
            <person name="Yasuoka Y."/>
            <person name="Dichmann D.S."/>
            <person name="Flajnik M.F."/>
            <person name="Houston D.W."/>
            <person name="Shendure J."/>
            <person name="DuPasquier L."/>
            <person name="Vize P.D."/>
            <person name="Zorn A.M."/>
            <person name="Ito M."/>
            <person name="Marcotte E.M."/>
            <person name="Wallingford J.B."/>
            <person name="Ito Y."/>
            <person name="Asashima M."/>
            <person name="Ueno N."/>
            <person name="Matsuda Y."/>
            <person name="Veenstra G.J."/>
            <person name="Fujiyama A."/>
            <person name="Harland R.M."/>
            <person name="Taira M."/>
            <person name="Rokhsar D.S."/>
        </authorList>
    </citation>
    <scope>NUCLEOTIDE SEQUENCE [LARGE SCALE GENOMIC DNA]</scope>
    <source>
        <strain evidence="4">J</strain>
    </source>
</reference>
<name>A0A974CYB5_XENLA</name>
<dbReference type="Proteomes" id="UP000694892">
    <property type="component" value="Chromosome 4S"/>
</dbReference>
<evidence type="ECO:0000313" key="3">
    <source>
        <dbReference type="EMBL" id="OCT82229.1"/>
    </source>
</evidence>